<dbReference type="EMBL" id="JANAWD010000235">
    <property type="protein sequence ID" value="KAJ3483258.1"/>
    <property type="molecule type" value="Genomic_DNA"/>
</dbReference>
<accession>A0AAD5YDW1</accession>
<sequence>MGEGTPIWLLLKTVFESILEVFILCVAGYILARRGVLDRPTQKQLNRLNVSLFTPALLFSKVAFFLSPAKLRELWIIPIFFVITTVVSMAVAFILGWTFGLKKSQRSFAIAAAMFMNSNSLPIALMQSLVVTVPGLKWEEDDDKNSMVGRALTYLVLYSTLGMVVRWSYGVRLLSQADPEGEGGVESPLLDPEESAFPQSAEEIRILHRDQSSAEVSDSGCPSIVVVQENPDRTKLGAKVFYSFPNTPARTIVGVSTAASTSSVTAGPSDDEDTDDDLLEFPGRRPVTEPTSSKLQSLLRRTRRRIRKLGHTFYEFMTVPLWAALASLLVACVPILQHTLEVHAQPIKRTLNSAGNVSIPLTLVVLGAYFYSPPDPEARKRRALPTTNTEEREQRPQQQRGRSISTSLSQLSLVDNVREMFKMKRRDKSSEISLRKNDARPGETKTVVIAILSRMVITPMLLLPLMALSARYDLQAVFEDPVFVVSNVLLIASPPALTLAQITQAASGDAFERLISRTIFWSYCLMTPPTTIIFVVIGLVLSKL</sequence>
<gene>
    <name evidence="7" type="ORF">NLI96_g6445</name>
</gene>
<dbReference type="Proteomes" id="UP001212997">
    <property type="component" value="Unassembled WGS sequence"/>
</dbReference>
<feature type="transmembrane region" description="Helical" evidence="6">
    <location>
        <begin position="151"/>
        <end position="169"/>
    </location>
</feature>
<evidence type="ECO:0000256" key="3">
    <source>
        <dbReference type="ARBA" id="ARBA00022989"/>
    </source>
</evidence>
<feature type="transmembrane region" description="Helical" evidence="6">
    <location>
        <begin position="75"/>
        <end position="96"/>
    </location>
</feature>
<evidence type="ECO:0008006" key="9">
    <source>
        <dbReference type="Google" id="ProtNLM"/>
    </source>
</evidence>
<keyword evidence="3 6" id="KW-1133">Transmembrane helix</keyword>
<comment type="subcellular location">
    <subcellularLocation>
        <location evidence="1">Membrane</location>
        <topology evidence="1">Multi-pass membrane protein</topology>
    </subcellularLocation>
</comment>
<feature type="region of interest" description="Disordered" evidence="5">
    <location>
        <begin position="377"/>
        <end position="405"/>
    </location>
</feature>
<feature type="transmembrane region" description="Helical" evidence="6">
    <location>
        <begin position="52"/>
        <end position="69"/>
    </location>
</feature>
<feature type="transmembrane region" description="Helical" evidence="6">
    <location>
        <begin position="313"/>
        <end position="336"/>
    </location>
</feature>
<evidence type="ECO:0000256" key="2">
    <source>
        <dbReference type="ARBA" id="ARBA00022692"/>
    </source>
</evidence>
<organism evidence="7 8">
    <name type="scientific">Meripilus lineatus</name>
    <dbReference type="NCBI Taxonomy" id="2056292"/>
    <lineage>
        <taxon>Eukaryota</taxon>
        <taxon>Fungi</taxon>
        <taxon>Dikarya</taxon>
        <taxon>Basidiomycota</taxon>
        <taxon>Agaricomycotina</taxon>
        <taxon>Agaricomycetes</taxon>
        <taxon>Polyporales</taxon>
        <taxon>Meripilaceae</taxon>
        <taxon>Meripilus</taxon>
    </lineage>
</organism>
<evidence type="ECO:0000256" key="5">
    <source>
        <dbReference type="SAM" id="MobiDB-lite"/>
    </source>
</evidence>
<evidence type="ECO:0000256" key="1">
    <source>
        <dbReference type="ARBA" id="ARBA00004141"/>
    </source>
</evidence>
<keyword evidence="8" id="KW-1185">Reference proteome</keyword>
<feature type="transmembrane region" description="Helical" evidence="6">
    <location>
        <begin position="356"/>
        <end position="372"/>
    </location>
</feature>
<name>A0AAD5YDW1_9APHY</name>
<dbReference type="GO" id="GO:0016020">
    <property type="term" value="C:membrane"/>
    <property type="evidence" value="ECO:0007669"/>
    <property type="project" value="UniProtKB-SubCell"/>
</dbReference>
<evidence type="ECO:0000256" key="4">
    <source>
        <dbReference type="ARBA" id="ARBA00023136"/>
    </source>
</evidence>
<evidence type="ECO:0000256" key="6">
    <source>
        <dbReference type="SAM" id="Phobius"/>
    </source>
</evidence>
<feature type="region of interest" description="Disordered" evidence="5">
    <location>
        <begin position="257"/>
        <end position="277"/>
    </location>
</feature>
<feature type="transmembrane region" description="Helical" evidence="6">
    <location>
        <begin position="6"/>
        <end position="31"/>
    </location>
</feature>
<dbReference type="PANTHER" id="PTHR31794:SF2">
    <property type="entry name" value="AUXIN EFFLUX TRANSPORTER FAMILY PROTEIN (EUROFUNG)"/>
    <property type="match status" value="1"/>
</dbReference>
<protein>
    <recommendedName>
        <fullName evidence="9">Endoplasmic reticulum auxin efflux carrier</fullName>
    </recommendedName>
</protein>
<feature type="transmembrane region" description="Helical" evidence="6">
    <location>
        <begin position="108"/>
        <end position="131"/>
    </location>
</feature>
<dbReference type="InterPro" id="IPR004776">
    <property type="entry name" value="Mem_transp_PIN-like"/>
</dbReference>
<reference evidence="7" key="1">
    <citation type="submission" date="2022-07" db="EMBL/GenBank/DDBJ databases">
        <title>Genome Sequence of Physisporinus lineatus.</title>
        <authorList>
            <person name="Buettner E."/>
        </authorList>
    </citation>
    <scope>NUCLEOTIDE SEQUENCE</scope>
    <source>
        <strain evidence="7">VT162</strain>
    </source>
</reference>
<dbReference type="PANTHER" id="PTHR31794">
    <property type="entry name" value="AUXIN EFFLUX TRANSPORTER FAMILY PROTEIN (EUROFUNG)"/>
    <property type="match status" value="1"/>
</dbReference>
<keyword evidence="2 6" id="KW-0812">Transmembrane</keyword>
<feature type="compositionally biased region" description="Low complexity" evidence="5">
    <location>
        <begin position="257"/>
        <end position="267"/>
    </location>
</feature>
<evidence type="ECO:0000313" key="8">
    <source>
        <dbReference type="Proteomes" id="UP001212997"/>
    </source>
</evidence>
<feature type="transmembrane region" description="Helical" evidence="6">
    <location>
        <begin position="446"/>
        <end position="470"/>
    </location>
</feature>
<dbReference type="AlphaFoldDB" id="A0AAD5YDW1"/>
<evidence type="ECO:0000313" key="7">
    <source>
        <dbReference type="EMBL" id="KAJ3483258.1"/>
    </source>
</evidence>
<proteinExistence type="predicted"/>
<feature type="transmembrane region" description="Helical" evidence="6">
    <location>
        <begin position="520"/>
        <end position="541"/>
    </location>
</feature>
<keyword evidence="4 6" id="KW-0472">Membrane</keyword>
<comment type="caution">
    <text evidence="7">The sequence shown here is derived from an EMBL/GenBank/DDBJ whole genome shotgun (WGS) entry which is preliminary data.</text>
</comment>
<dbReference type="GO" id="GO:0055085">
    <property type="term" value="P:transmembrane transport"/>
    <property type="evidence" value="ECO:0007669"/>
    <property type="project" value="InterPro"/>
</dbReference>
<dbReference type="Pfam" id="PF03547">
    <property type="entry name" value="Mem_trans"/>
    <property type="match status" value="1"/>
</dbReference>
<dbReference type="GO" id="GO:0005783">
    <property type="term" value="C:endoplasmic reticulum"/>
    <property type="evidence" value="ECO:0007669"/>
    <property type="project" value="TreeGrafter"/>
</dbReference>